<sequence length="1221" mass="129858">MATAPTIDSPADVPVASSEPRFAAASHDVDLDAPIVNGTANYGDIENKHITNIEDSSAPTEASVSGGSDTEASRADGSRQGKDDEKGHNRAGSSIKKPATFKAVSVNKKFLASKVTTPGATAKAGDISRPSSSTPPPGASTPSSSKPRLIAKTAPGAGSRLSSLVNGGKPASAPDASAVWNKNRPVPVADPKKLTDEELKKYGIHVASRLEEDDIQGQSKWADLDDDDDDWAPEAITWTDGTKTTLPHPEEHPPPNPTVAENGPAPVPPKSLVPEKAPSPAPPPATSSPLPKPSGLASGRGLKLKASPQEKPTLVAKPPAPLQPKQSPWATLPPVEKASPLVAEPGPRGQLKDSISHKGGPPSGLPPKEMAADDFSRPTWRDGSVHANRELFNSQSGRYEPVAERRGSQSKHPALLQRPVQGDQPAEPSSSFQTYRQSQDGHFGRRRASSNISGGSGSFYRMGKGNEAHMPGHEHLEVRRPSQAGSADSPVSPAAMPARYQTSQGSWGPQVSPRPNFAHLQQAGPTGPGAMPAQQPAQQGVDEIEYQKKLMRERNELARKRRMEQEAAEEAAKRERIQKKLEAMGPPPPKKSDKVEPQTGSDGPKPTQIQQREQSETSAGPIQPPTAKSEEATQAPGESSPAAAPLNTAVTPEAASKRPASDQETKPDIWTGSRTRTDRFTPWAPGSQPQTRNVWGSPNNDRGLGNGTFDPELGRALNSSGASAPIGKGPSPIAPPGPTSPSQSRSKQPPAPIGSRPSRFVQPVSDLASKWVASVAEGDKAINAARLADRAERDRKLAERGMTAEDVQPVIKETWRPVNVPGDGTRQTMSATDPNASHKGPWQAPGDVPPKEGSVASHAGVIGTTGNLVLPHPSPGTQSQLRSSRFFPAKDVRLEGQATAHSSRPQSPSPPPPTTDDHPAYEGNVMHPHVSLPKPQPIVKLPPSAQSSQAQQQPQRSNFAWATPAPFRDSTRAPPQSLPPARRAGDVLERDWQKKFDNLFSDGKHQHHMPSHPPNHPPSHPQKSLVVDAASKSALDHVIQPDTATVSLPGRTHTSVMDVIRNAISKPMAEECFDEPEIGSLPQVRVPHKAPEAAWHPAESQTKPLPKRFLVHATGAEPLYFSAEVAGNGNAMHIYFPGMSESRTVVLPFSATRGGRGGHGRGSRSRGGHRGNRRDNSSQDDRETSSNHSGRGGRSSYRGRRSDNWARSTPPHSSPKSSAQA</sequence>
<dbReference type="OrthoDB" id="5416983at2759"/>
<feature type="compositionally biased region" description="Polar residues" evidence="1">
    <location>
        <begin position="607"/>
        <end position="620"/>
    </location>
</feature>
<feature type="compositionally biased region" description="Polar residues" evidence="1">
    <location>
        <begin position="53"/>
        <end position="70"/>
    </location>
</feature>
<evidence type="ECO:0000313" key="2">
    <source>
        <dbReference type="EMBL" id="CAH0025511.1"/>
    </source>
</evidence>
<feature type="compositionally biased region" description="Low complexity" evidence="1">
    <location>
        <begin position="942"/>
        <end position="955"/>
    </location>
</feature>
<accession>A0A9N9YP26</accession>
<feature type="compositionally biased region" description="Pro residues" evidence="1">
    <location>
        <begin position="265"/>
        <end position="292"/>
    </location>
</feature>
<evidence type="ECO:0000313" key="3">
    <source>
        <dbReference type="Proteomes" id="UP000696573"/>
    </source>
</evidence>
<feature type="region of interest" description="Disordered" evidence="1">
    <location>
        <begin position="1001"/>
        <end position="1023"/>
    </location>
</feature>
<feature type="compositionally biased region" description="Basic residues" evidence="1">
    <location>
        <begin position="1156"/>
        <end position="1172"/>
    </location>
</feature>
<feature type="compositionally biased region" description="Low complexity" evidence="1">
    <location>
        <begin position="521"/>
        <end position="540"/>
    </location>
</feature>
<organism evidence="2 3">
    <name type="scientific">Clonostachys rhizophaga</name>
    <dbReference type="NCBI Taxonomy" id="160324"/>
    <lineage>
        <taxon>Eukaryota</taxon>
        <taxon>Fungi</taxon>
        <taxon>Dikarya</taxon>
        <taxon>Ascomycota</taxon>
        <taxon>Pezizomycotina</taxon>
        <taxon>Sordariomycetes</taxon>
        <taxon>Hypocreomycetidae</taxon>
        <taxon>Hypocreales</taxon>
        <taxon>Bionectriaceae</taxon>
        <taxon>Clonostachys</taxon>
    </lineage>
</organism>
<feature type="compositionally biased region" description="Basic and acidic residues" evidence="1">
    <location>
        <begin position="370"/>
        <end position="389"/>
    </location>
</feature>
<feature type="compositionally biased region" description="Basic and acidic residues" evidence="1">
    <location>
        <begin position="570"/>
        <end position="582"/>
    </location>
</feature>
<feature type="compositionally biased region" description="Polar residues" evidence="1">
    <location>
        <begin position="500"/>
        <end position="509"/>
    </location>
</feature>
<feature type="compositionally biased region" description="Basic and acidic residues" evidence="1">
    <location>
        <begin position="464"/>
        <end position="480"/>
    </location>
</feature>
<feature type="compositionally biased region" description="Basic and acidic residues" evidence="1">
    <location>
        <begin position="545"/>
        <end position="558"/>
    </location>
</feature>
<gene>
    <name evidence="2" type="ORF">CRHIZ90672A_00008302</name>
</gene>
<dbReference type="EMBL" id="CABFNQ020000710">
    <property type="protein sequence ID" value="CAH0025511.1"/>
    <property type="molecule type" value="Genomic_DNA"/>
</dbReference>
<feature type="compositionally biased region" description="Basic and acidic residues" evidence="1">
    <location>
        <begin position="655"/>
        <end position="667"/>
    </location>
</feature>
<feature type="compositionally biased region" description="Polar residues" evidence="1">
    <location>
        <begin position="687"/>
        <end position="700"/>
    </location>
</feature>
<comment type="caution">
    <text evidence="2">The sequence shown here is derived from an EMBL/GenBank/DDBJ whole genome shotgun (WGS) entry which is preliminary data.</text>
</comment>
<feature type="compositionally biased region" description="Polar residues" evidence="1">
    <location>
        <begin position="427"/>
        <end position="440"/>
    </location>
</feature>
<name>A0A9N9YP26_9HYPO</name>
<feature type="compositionally biased region" description="Polar residues" evidence="1">
    <location>
        <begin position="1205"/>
        <end position="1221"/>
    </location>
</feature>
<feature type="compositionally biased region" description="Polar residues" evidence="1">
    <location>
        <begin position="825"/>
        <end position="835"/>
    </location>
</feature>
<feature type="compositionally biased region" description="Basic and acidic residues" evidence="1">
    <location>
        <begin position="1173"/>
        <end position="1185"/>
    </location>
</feature>
<proteinExistence type="predicted"/>
<evidence type="ECO:0000256" key="1">
    <source>
        <dbReference type="SAM" id="MobiDB-lite"/>
    </source>
</evidence>
<dbReference type="Proteomes" id="UP000696573">
    <property type="component" value="Unassembled WGS sequence"/>
</dbReference>
<reference evidence="2" key="1">
    <citation type="submission" date="2021-10" db="EMBL/GenBank/DDBJ databases">
        <authorList>
            <person name="Piombo E."/>
        </authorList>
    </citation>
    <scope>NUCLEOTIDE SEQUENCE</scope>
</reference>
<feature type="region of interest" description="Disordered" evidence="1">
    <location>
        <begin position="799"/>
        <end position="987"/>
    </location>
</feature>
<protein>
    <submittedName>
        <fullName evidence="2">Uncharacterized protein</fullName>
    </submittedName>
</protein>
<feature type="region of interest" description="Disordered" evidence="1">
    <location>
        <begin position="1150"/>
        <end position="1221"/>
    </location>
</feature>
<feature type="region of interest" description="Disordered" evidence="1">
    <location>
        <begin position="47"/>
        <end position="99"/>
    </location>
</feature>
<feature type="compositionally biased region" description="Basic and acidic residues" evidence="1">
    <location>
        <begin position="71"/>
        <end position="88"/>
    </location>
</feature>
<feature type="compositionally biased region" description="Pro residues" evidence="1">
    <location>
        <begin position="1011"/>
        <end position="1020"/>
    </location>
</feature>
<dbReference type="AlphaFoldDB" id="A0A9N9YP26"/>
<keyword evidence="3" id="KW-1185">Reference proteome</keyword>
<feature type="region of interest" description="Disordered" evidence="1">
    <location>
        <begin position="112"/>
        <end position="195"/>
    </location>
</feature>
<feature type="region of interest" description="Disordered" evidence="1">
    <location>
        <begin position="207"/>
        <end position="761"/>
    </location>
</feature>